<feature type="compositionally biased region" description="Acidic residues" evidence="1">
    <location>
        <begin position="60"/>
        <end position="81"/>
    </location>
</feature>
<feature type="compositionally biased region" description="Polar residues" evidence="1">
    <location>
        <begin position="145"/>
        <end position="164"/>
    </location>
</feature>
<dbReference type="PANTHER" id="PTHR35871">
    <property type="entry name" value="EXPRESSED PROTEIN"/>
    <property type="match status" value="1"/>
</dbReference>
<dbReference type="AlphaFoldDB" id="A0A5C3NW22"/>
<accession>A0A5C3NW22</accession>
<evidence type="ECO:0000256" key="1">
    <source>
        <dbReference type="SAM" id="MobiDB-lite"/>
    </source>
</evidence>
<feature type="region of interest" description="Disordered" evidence="1">
    <location>
        <begin position="575"/>
        <end position="611"/>
    </location>
</feature>
<dbReference type="GO" id="GO:0003676">
    <property type="term" value="F:nucleic acid binding"/>
    <property type="evidence" value="ECO:0007669"/>
    <property type="project" value="InterPro"/>
</dbReference>
<feature type="region of interest" description="Disordered" evidence="1">
    <location>
        <begin position="1"/>
        <end position="82"/>
    </location>
</feature>
<dbReference type="Proteomes" id="UP000308197">
    <property type="component" value="Unassembled WGS sequence"/>
</dbReference>
<feature type="compositionally biased region" description="Basic and acidic residues" evidence="1">
    <location>
        <begin position="35"/>
        <end position="55"/>
    </location>
</feature>
<dbReference type="InterPro" id="IPR036397">
    <property type="entry name" value="RNaseH_sf"/>
</dbReference>
<dbReference type="InParanoid" id="A0A5C3NW22"/>
<proteinExistence type="predicted"/>
<organism evidence="2 3">
    <name type="scientific">Polyporus arcularius HHB13444</name>
    <dbReference type="NCBI Taxonomy" id="1314778"/>
    <lineage>
        <taxon>Eukaryota</taxon>
        <taxon>Fungi</taxon>
        <taxon>Dikarya</taxon>
        <taxon>Basidiomycota</taxon>
        <taxon>Agaricomycotina</taxon>
        <taxon>Agaricomycetes</taxon>
        <taxon>Polyporales</taxon>
        <taxon>Polyporaceae</taxon>
        <taxon>Polyporus</taxon>
    </lineage>
</organism>
<dbReference type="EMBL" id="ML211718">
    <property type="protein sequence ID" value="TFK80727.1"/>
    <property type="molecule type" value="Genomic_DNA"/>
</dbReference>
<dbReference type="STRING" id="1314778.A0A5C3NW22"/>
<dbReference type="Gene3D" id="3.30.420.10">
    <property type="entry name" value="Ribonuclease H-like superfamily/Ribonuclease H"/>
    <property type="match status" value="1"/>
</dbReference>
<gene>
    <name evidence="2" type="ORF">K466DRAFT_636180</name>
</gene>
<feature type="compositionally biased region" description="Polar residues" evidence="1">
    <location>
        <begin position="15"/>
        <end position="32"/>
    </location>
</feature>
<keyword evidence="3" id="KW-1185">Reference proteome</keyword>
<sequence length="778" mass="89111">MPGGRPRKHAKNISGLRNQQRTTSNQSENLSVPSAERRDASEGREWEPHRIHDSLKPNFAEDDADSDLDEESDWEDLEDEETTHRMAALMAWLERKCPDEEWLPPAVLRQLKYNETRRRPRPSKYKKGPDIGSKSARTKRRYKGWQTQGNLNGYVQSTPSNSETSDAREASELASASSSELQDEEEDAGLEHASDGLPRDLVDEEDWEDEARAGMELEEDVMEEMRGGIEVRDWNALRTKISLQLKKNHKQLTLAQINQLTILRNFATLRLKGYRRIAASLEIARQWKDGDGTWFARRVRALARHYQVFEDLPVEKRGGKRNGRSYLHEESVERTSRDWLTAQTAGEVTPHKFRNALNSIILPSLNVALRTPLCERTARRWLVKLGWSLTVLRKGVYMDGHEREDVKKYRQEEFLPRMAEFEARMDRYEGPELKLVPASLAPGEKKVIAIFHDECCFHVNDYKRTAWLPAGGTVLQKKGRGRLIHVSDFIMEPTGRLVLRNEQGDIIEDARKIIYYPGSNGDPWWDTAQLIVQIKKAIGIFDAAHPGCVALFIFDQSSAHASLPPDALRAFEMNKSNGGKQRKQRDTVIPMSNPDPAYRGKPQKMTLDDGQPKGLQQVLTERGFDVKKLRAKCSPVCPADSQECCMARLMSQQEDFAKQQSMLEVLITQAGHECIFLPKFHCELNPIEMYWGWSKYRYREVVKKNFDDAKQVALNALNSCPTDVIRRFIRKSWRFMSAYRLGLTGKAAAWAVRKQKQHRQVSRAAMMALEAVLNTGTP</sequence>
<name>A0A5C3NW22_9APHY</name>
<evidence type="ECO:0000313" key="2">
    <source>
        <dbReference type="EMBL" id="TFK80727.1"/>
    </source>
</evidence>
<evidence type="ECO:0000313" key="3">
    <source>
        <dbReference type="Proteomes" id="UP000308197"/>
    </source>
</evidence>
<feature type="compositionally biased region" description="Basic residues" evidence="1">
    <location>
        <begin position="1"/>
        <end position="11"/>
    </location>
</feature>
<protein>
    <recommendedName>
        <fullName evidence="4">Tc1-like transposase DDE domain-containing protein</fullName>
    </recommendedName>
</protein>
<reference evidence="2 3" key="1">
    <citation type="journal article" date="2019" name="Nat. Ecol. Evol.">
        <title>Megaphylogeny resolves global patterns of mushroom evolution.</title>
        <authorList>
            <person name="Varga T."/>
            <person name="Krizsan K."/>
            <person name="Foldi C."/>
            <person name="Dima B."/>
            <person name="Sanchez-Garcia M."/>
            <person name="Sanchez-Ramirez S."/>
            <person name="Szollosi G.J."/>
            <person name="Szarkandi J.G."/>
            <person name="Papp V."/>
            <person name="Albert L."/>
            <person name="Andreopoulos W."/>
            <person name="Angelini C."/>
            <person name="Antonin V."/>
            <person name="Barry K.W."/>
            <person name="Bougher N.L."/>
            <person name="Buchanan P."/>
            <person name="Buyck B."/>
            <person name="Bense V."/>
            <person name="Catcheside P."/>
            <person name="Chovatia M."/>
            <person name="Cooper J."/>
            <person name="Damon W."/>
            <person name="Desjardin D."/>
            <person name="Finy P."/>
            <person name="Geml J."/>
            <person name="Haridas S."/>
            <person name="Hughes K."/>
            <person name="Justo A."/>
            <person name="Karasinski D."/>
            <person name="Kautmanova I."/>
            <person name="Kiss B."/>
            <person name="Kocsube S."/>
            <person name="Kotiranta H."/>
            <person name="LaButti K.M."/>
            <person name="Lechner B.E."/>
            <person name="Liimatainen K."/>
            <person name="Lipzen A."/>
            <person name="Lukacs Z."/>
            <person name="Mihaltcheva S."/>
            <person name="Morgado L.N."/>
            <person name="Niskanen T."/>
            <person name="Noordeloos M.E."/>
            <person name="Ohm R.A."/>
            <person name="Ortiz-Santana B."/>
            <person name="Ovrebo C."/>
            <person name="Racz N."/>
            <person name="Riley R."/>
            <person name="Savchenko A."/>
            <person name="Shiryaev A."/>
            <person name="Soop K."/>
            <person name="Spirin V."/>
            <person name="Szebenyi C."/>
            <person name="Tomsovsky M."/>
            <person name="Tulloss R.E."/>
            <person name="Uehling J."/>
            <person name="Grigoriev I.V."/>
            <person name="Vagvolgyi C."/>
            <person name="Papp T."/>
            <person name="Martin F.M."/>
            <person name="Miettinen O."/>
            <person name="Hibbett D.S."/>
            <person name="Nagy L.G."/>
        </authorList>
    </citation>
    <scope>NUCLEOTIDE SEQUENCE [LARGE SCALE GENOMIC DNA]</scope>
    <source>
        <strain evidence="2 3">HHB13444</strain>
    </source>
</reference>
<evidence type="ECO:0008006" key="4">
    <source>
        <dbReference type="Google" id="ProtNLM"/>
    </source>
</evidence>
<feature type="compositionally biased region" description="Basic and acidic residues" evidence="1">
    <location>
        <begin position="189"/>
        <end position="201"/>
    </location>
</feature>
<dbReference type="PANTHER" id="PTHR35871:SF1">
    <property type="entry name" value="CXC1-LIKE CYSTEINE CLUSTER ASSOCIATED WITH KDZ TRANSPOSASES DOMAIN-CONTAINING PROTEIN"/>
    <property type="match status" value="1"/>
</dbReference>
<feature type="region of interest" description="Disordered" evidence="1">
    <location>
        <begin position="110"/>
        <end position="205"/>
    </location>
</feature>